<keyword evidence="1" id="KW-0472">Membrane</keyword>
<dbReference type="Proteomes" id="UP000828236">
    <property type="component" value="Unassembled WGS sequence"/>
</dbReference>
<dbReference type="Proteomes" id="UP000790347">
    <property type="component" value="Unassembled WGS sequence"/>
</dbReference>
<reference evidence="2" key="3">
    <citation type="journal article" date="2021" name="World Allergy Organ. J.">
        <title>Chromosome-level assembly of Dermatophagoides farinae genome and transcriptome reveals two novel allergens Der f 37 and Der f 39.</title>
        <authorList>
            <person name="Chen J."/>
            <person name="Cai Z."/>
            <person name="Fan D."/>
            <person name="Hu J."/>
            <person name="Hou Y."/>
            <person name="He Y."/>
            <person name="Zhang Z."/>
            <person name="Zhao Z."/>
            <person name="Gao P."/>
            <person name="Hu W."/>
            <person name="Sun J."/>
            <person name="Li J."/>
            <person name="Ji K."/>
        </authorList>
    </citation>
    <scope>NUCLEOTIDE SEQUENCE</scope>
    <source>
        <strain evidence="2">JKM2019</strain>
    </source>
</reference>
<gene>
    <name evidence="3" type="ORF">DERF_006708</name>
    <name evidence="2" type="ORF">HUG17_1285</name>
</gene>
<feature type="transmembrane region" description="Helical" evidence="1">
    <location>
        <begin position="224"/>
        <end position="246"/>
    </location>
</feature>
<evidence type="ECO:0000313" key="4">
    <source>
        <dbReference type="Proteomes" id="UP000790347"/>
    </source>
</evidence>
<sequence>MIFDRPYLPIASFDRLDSDIIWRTSNHSIYVQYISEMSTTKIKNVDGKQQQQQQQQQQQSLSSQLIIKQIQSISNESIHIRESLLLEKISIRCQILANSRTSFTNLFKPFYLVKKIWEETKNRLIFGIGIFKKKNLSPVPSSDGQTRQYWMKDFYQLNDSITMKTNGRIRIFEDEIQFRSVEYDDSAIYTCADLSNTNGIRFLHFRLIIRSYDSNWLQTSNPIAMMKITLLFIILFIILPWTLYRYQNFDKQQVRKYYKEMKVRKSVEKKEHN</sequence>
<dbReference type="InterPro" id="IPR036179">
    <property type="entry name" value="Ig-like_dom_sf"/>
</dbReference>
<dbReference type="EMBL" id="ASGP02000003">
    <property type="protein sequence ID" value="KAH9515936.1"/>
    <property type="molecule type" value="Genomic_DNA"/>
</dbReference>
<reference evidence="2" key="2">
    <citation type="submission" date="2020-06" db="EMBL/GenBank/DDBJ databases">
        <authorList>
            <person name="Ji K."/>
            <person name="Li J."/>
        </authorList>
    </citation>
    <scope>NUCLEOTIDE SEQUENCE</scope>
    <source>
        <strain evidence="2">JKM2019</strain>
        <tissue evidence="2">Whole body</tissue>
    </source>
</reference>
<evidence type="ECO:0000256" key="1">
    <source>
        <dbReference type="SAM" id="Phobius"/>
    </source>
</evidence>
<evidence type="ECO:0000313" key="2">
    <source>
        <dbReference type="EMBL" id="KAH7645747.1"/>
    </source>
</evidence>
<keyword evidence="1" id="KW-0812">Transmembrane</keyword>
<evidence type="ECO:0008006" key="5">
    <source>
        <dbReference type="Google" id="ProtNLM"/>
    </source>
</evidence>
<name>A0A922L2V7_DERFA</name>
<protein>
    <recommendedName>
        <fullName evidence="5">Ig-like domain-containing protein</fullName>
    </recommendedName>
</protein>
<reference evidence="3" key="1">
    <citation type="submission" date="2013-05" db="EMBL/GenBank/DDBJ databases">
        <authorList>
            <person name="Yim A.K.Y."/>
            <person name="Chan T.F."/>
            <person name="Ji K.M."/>
            <person name="Liu X.Y."/>
            <person name="Zhou J.W."/>
            <person name="Li R.Q."/>
            <person name="Yang K.Y."/>
            <person name="Li J."/>
            <person name="Li M."/>
            <person name="Law P.T.W."/>
            <person name="Wu Y.L."/>
            <person name="Cai Z.L."/>
            <person name="Qin H."/>
            <person name="Bao Y."/>
            <person name="Leung R.K.K."/>
            <person name="Ng P.K.S."/>
            <person name="Zou J."/>
            <person name="Zhong X.J."/>
            <person name="Ran P.X."/>
            <person name="Zhong N.S."/>
            <person name="Liu Z.G."/>
            <person name="Tsui S.K.W."/>
        </authorList>
    </citation>
    <scope>NUCLEOTIDE SEQUENCE</scope>
    <source>
        <strain evidence="3">Derf</strain>
        <tissue evidence="3">Whole organism</tissue>
    </source>
</reference>
<keyword evidence="4" id="KW-1185">Reference proteome</keyword>
<dbReference type="SUPFAM" id="SSF48726">
    <property type="entry name" value="Immunoglobulin"/>
    <property type="match status" value="1"/>
</dbReference>
<organism evidence="3 4">
    <name type="scientific">Dermatophagoides farinae</name>
    <name type="common">American house dust mite</name>
    <dbReference type="NCBI Taxonomy" id="6954"/>
    <lineage>
        <taxon>Eukaryota</taxon>
        <taxon>Metazoa</taxon>
        <taxon>Ecdysozoa</taxon>
        <taxon>Arthropoda</taxon>
        <taxon>Chelicerata</taxon>
        <taxon>Arachnida</taxon>
        <taxon>Acari</taxon>
        <taxon>Acariformes</taxon>
        <taxon>Sarcoptiformes</taxon>
        <taxon>Astigmata</taxon>
        <taxon>Psoroptidia</taxon>
        <taxon>Analgoidea</taxon>
        <taxon>Pyroglyphidae</taxon>
        <taxon>Dermatophagoidinae</taxon>
        <taxon>Dermatophagoides</taxon>
    </lineage>
</organism>
<evidence type="ECO:0000313" key="3">
    <source>
        <dbReference type="EMBL" id="KAH9515936.1"/>
    </source>
</evidence>
<dbReference type="EMBL" id="SDOV01000001">
    <property type="protein sequence ID" value="KAH7645747.1"/>
    <property type="molecule type" value="Genomic_DNA"/>
</dbReference>
<keyword evidence="1" id="KW-1133">Transmembrane helix</keyword>
<comment type="caution">
    <text evidence="3">The sequence shown here is derived from an EMBL/GenBank/DDBJ whole genome shotgun (WGS) entry which is preliminary data.</text>
</comment>
<reference evidence="3" key="4">
    <citation type="journal article" date="2022" name="Res Sq">
        <title>Comparative Genomics Reveals Insights into the Divergent Evolution of Astigmatic Mites and Household Pest Adaptations.</title>
        <authorList>
            <person name="Xiong Q."/>
            <person name="Wan A.T.-Y."/>
            <person name="Liu X.-Y."/>
            <person name="Fung C.S.-H."/>
            <person name="Xiao X."/>
            <person name="Malainual N."/>
            <person name="Hou J."/>
            <person name="Wang L."/>
            <person name="Wang M."/>
            <person name="Yang K."/>
            <person name="Cui Y."/>
            <person name="Leung E."/>
            <person name="Nong W."/>
            <person name="Shin S.-K."/>
            <person name="Au S."/>
            <person name="Jeong K.Y."/>
            <person name="Chew F.T."/>
            <person name="Hui J."/>
            <person name="Leung T.F."/>
            <person name="Tungtrongchitr A."/>
            <person name="Zhong N."/>
            <person name="Liu Z."/>
            <person name="Tsui S."/>
        </authorList>
    </citation>
    <scope>NUCLEOTIDE SEQUENCE</scope>
    <source>
        <strain evidence="3">Derf</strain>
        <tissue evidence="3">Whole organism</tissue>
    </source>
</reference>
<proteinExistence type="predicted"/>
<dbReference type="AlphaFoldDB" id="A0A922L2V7"/>
<accession>A0A922L2V7</accession>